<dbReference type="Gene3D" id="3.90.25.10">
    <property type="entry name" value="UDP-galactose 4-epimerase, domain 1"/>
    <property type="match status" value="1"/>
</dbReference>
<proteinExistence type="predicted"/>
<evidence type="ECO:0000313" key="3">
    <source>
        <dbReference type="Proteomes" id="UP001603978"/>
    </source>
</evidence>
<name>A0ABW7AAL0_9ACTN</name>
<dbReference type="PANTHER" id="PTHR43162:SF1">
    <property type="entry name" value="PRESTALK A DIFFERENTIATION PROTEIN A"/>
    <property type="match status" value="1"/>
</dbReference>
<dbReference type="SUPFAM" id="SSF51735">
    <property type="entry name" value="NAD(P)-binding Rossmann-fold domains"/>
    <property type="match status" value="1"/>
</dbReference>
<sequence>MILVTGAAGGPQGSTGRHVVDLLLERGEAVRAFVHSDDHRAEELRKLGAEVVVGDLREISSVRPAVRGVRRAFFTYPVTAGLLGATGAFAAAAKEEGLERVVEVSQLDASPDALTPRMRRHWVSEQVFDWAGVGAVHLRAAVFFENLAVVIAAAGGRLALPLGPPDTLIPLVAGTDVARVAAGLLLDPASADPICLLTGQMATVGEAADAFGVEYVDVPPEEWEARAMDVYGDAVAVEHLTHLWAIFRLIGSGDHPLYRVTESIEHHGGRPPMTLREFAG</sequence>
<gene>
    <name evidence="2" type="ORF">ACFLIM_14300</name>
</gene>
<dbReference type="RefSeq" id="WP_393165320.1">
    <property type="nucleotide sequence ID" value="NZ_JBICRM010000007.1"/>
</dbReference>
<dbReference type="Gene3D" id="3.40.50.720">
    <property type="entry name" value="NAD(P)-binding Rossmann-like Domain"/>
    <property type="match status" value="1"/>
</dbReference>
<keyword evidence="3" id="KW-1185">Reference proteome</keyword>
<evidence type="ECO:0000313" key="2">
    <source>
        <dbReference type="EMBL" id="MFG1704359.1"/>
    </source>
</evidence>
<dbReference type="InterPro" id="IPR036291">
    <property type="entry name" value="NAD(P)-bd_dom_sf"/>
</dbReference>
<accession>A0ABW7AAL0</accession>
<comment type="caution">
    <text evidence="2">The sequence shown here is derived from an EMBL/GenBank/DDBJ whole genome shotgun (WGS) entry which is preliminary data.</text>
</comment>
<dbReference type="EMBL" id="JBICRM010000007">
    <property type="protein sequence ID" value="MFG1704359.1"/>
    <property type="molecule type" value="Genomic_DNA"/>
</dbReference>
<dbReference type="Pfam" id="PF13460">
    <property type="entry name" value="NAD_binding_10"/>
    <property type="match status" value="1"/>
</dbReference>
<feature type="domain" description="NAD(P)-binding" evidence="1">
    <location>
        <begin position="12"/>
        <end position="125"/>
    </location>
</feature>
<reference evidence="2 3" key="1">
    <citation type="submission" date="2024-10" db="EMBL/GenBank/DDBJ databases">
        <authorList>
            <person name="Topkara A.R."/>
            <person name="Saygin H."/>
        </authorList>
    </citation>
    <scope>NUCLEOTIDE SEQUENCE [LARGE SCALE GENOMIC DNA]</scope>
    <source>
        <strain evidence="2 3">M3C6</strain>
    </source>
</reference>
<dbReference type="InterPro" id="IPR051604">
    <property type="entry name" value="Ergot_Alk_Oxidoreductase"/>
</dbReference>
<evidence type="ECO:0000259" key="1">
    <source>
        <dbReference type="Pfam" id="PF13460"/>
    </source>
</evidence>
<dbReference type="PANTHER" id="PTHR43162">
    <property type="match status" value="1"/>
</dbReference>
<protein>
    <submittedName>
        <fullName evidence="2">NAD(P)H-binding protein</fullName>
    </submittedName>
</protein>
<organism evidence="2 3">
    <name type="scientific">Nonomuraea marmarensis</name>
    <dbReference type="NCBI Taxonomy" id="3351344"/>
    <lineage>
        <taxon>Bacteria</taxon>
        <taxon>Bacillati</taxon>
        <taxon>Actinomycetota</taxon>
        <taxon>Actinomycetes</taxon>
        <taxon>Streptosporangiales</taxon>
        <taxon>Streptosporangiaceae</taxon>
        <taxon>Nonomuraea</taxon>
    </lineage>
</organism>
<dbReference type="InterPro" id="IPR016040">
    <property type="entry name" value="NAD(P)-bd_dom"/>
</dbReference>
<dbReference type="Proteomes" id="UP001603978">
    <property type="component" value="Unassembled WGS sequence"/>
</dbReference>